<comment type="caution">
    <text evidence="1">The sequence shown here is derived from an EMBL/GenBank/DDBJ whole genome shotgun (WGS) entry which is preliminary data.</text>
</comment>
<accession>A0A8K0QV84</accession>
<dbReference type="InterPro" id="IPR036249">
    <property type="entry name" value="Thioredoxin-like_sf"/>
</dbReference>
<evidence type="ECO:0008006" key="3">
    <source>
        <dbReference type="Google" id="ProtNLM"/>
    </source>
</evidence>
<organism evidence="1 2">
    <name type="scientific">Paraphoma chrysanthemicola</name>
    <dbReference type="NCBI Taxonomy" id="798071"/>
    <lineage>
        <taxon>Eukaryota</taxon>
        <taxon>Fungi</taxon>
        <taxon>Dikarya</taxon>
        <taxon>Ascomycota</taxon>
        <taxon>Pezizomycotina</taxon>
        <taxon>Dothideomycetes</taxon>
        <taxon>Pleosporomycetidae</taxon>
        <taxon>Pleosporales</taxon>
        <taxon>Pleosporineae</taxon>
        <taxon>Phaeosphaeriaceae</taxon>
        <taxon>Paraphoma</taxon>
    </lineage>
</organism>
<dbReference type="Gene3D" id="3.40.30.10">
    <property type="entry name" value="Glutaredoxin"/>
    <property type="match status" value="1"/>
</dbReference>
<evidence type="ECO:0000313" key="2">
    <source>
        <dbReference type="Proteomes" id="UP000813461"/>
    </source>
</evidence>
<keyword evidence="2" id="KW-1185">Reference proteome</keyword>
<reference evidence="1" key="1">
    <citation type="journal article" date="2021" name="Nat. Commun.">
        <title>Genetic determinants of endophytism in the Arabidopsis root mycobiome.</title>
        <authorList>
            <person name="Mesny F."/>
            <person name="Miyauchi S."/>
            <person name="Thiergart T."/>
            <person name="Pickel B."/>
            <person name="Atanasova L."/>
            <person name="Karlsson M."/>
            <person name="Huettel B."/>
            <person name="Barry K.W."/>
            <person name="Haridas S."/>
            <person name="Chen C."/>
            <person name="Bauer D."/>
            <person name="Andreopoulos W."/>
            <person name="Pangilinan J."/>
            <person name="LaButti K."/>
            <person name="Riley R."/>
            <person name="Lipzen A."/>
            <person name="Clum A."/>
            <person name="Drula E."/>
            <person name="Henrissat B."/>
            <person name="Kohler A."/>
            <person name="Grigoriev I.V."/>
            <person name="Martin F.M."/>
            <person name="Hacquard S."/>
        </authorList>
    </citation>
    <scope>NUCLEOTIDE SEQUENCE</scope>
    <source>
        <strain evidence="1">MPI-SDFR-AT-0120</strain>
    </source>
</reference>
<gene>
    <name evidence="1" type="ORF">FB567DRAFT_597553</name>
</gene>
<dbReference type="SUPFAM" id="SSF52833">
    <property type="entry name" value="Thioredoxin-like"/>
    <property type="match status" value="1"/>
</dbReference>
<name>A0A8K0QV84_9PLEO</name>
<proteinExistence type="predicted"/>
<protein>
    <recommendedName>
        <fullName evidence="3">Thioredoxin domain-containing protein</fullName>
    </recommendedName>
</protein>
<dbReference type="Proteomes" id="UP000813461">
    <property type="component" value="Unassembled WGS sequence"/>
</dbReference>
<dbReference type="EMBL" id="JAGMVJ010000022">
    <property type="protein sequence ID" value="KAH7073240.1"/>
    <property type="molecule type" value="Genomic_DNA"/>
</dbReference>
<evidence type="ECO:0000313" key="1">
    <source>
        <dbReference type="EMBL" id="KAH7073240.1"/>
    </source>
</evidence>
<dbReference type="OrthoDB" id="3729620at2759"/>
<sequence length="135" mass="14895">MAPYFTTLASKDDYKTLITPATGKVILVAFWPGDSTSEALIAALKKLLPKSTFAQHGIFDAYCFDVYSLPELATDLDITFVPTLMWYQDGVQDALVWHQGVMVEGESVEKGVGRVVERIKGSNEVGLESDSDDDW</sequence>
<dbReference type="AlphaFoldDB" id="A0A8K0QV84"/>